<proteinExistence type="predicted"/>
<organism evidence="1 2">
    <name type="scientific">Ancylostoma ceylanicum</name>
    <dbReference type="NCBI Taxonomy" id="53326"/>
    <lineage>
        <taxon>Eukaryota</taxon>
        <taxon>Metazoa</taxon>
        <taxon>Ecdysozoa</taxon>
        <taxon>Nematoda</taxon>
        <taxon>Chromadorea</taxon>
        <taxon>Rhabditida</taxon>
        <taxon>Rhabditina</taxon>
        <taxon>Rhabditomorpha</taxon>
        <taxon>Strongyloidea</taxon>
        <taxon>Ancylostomatidae</taxon>
        <taxon>Ancylostomatinae</taxon>
        <taxon>Ancylostoma</taxon>
    </lineage>
</organism>
<dbReference type="AlphaFoldDB" id="A0A016RRG2"/>
<dbReference type="EMBL" id="JARK01001732">
    <property type="protein sequence ID" value="EYB80923.1"/>
    <property type="molecule type" value="Genomic_DNA"/>
</dbReference>
<reference evidence="2" key="1">
    <citation type="journal article" date="2015" name="Nat. Genet.">
        <title>The genome and transcriptome of the zoonotic hookworm Ancylostoma ceylanicum identify infection-specific gene families.</title>
        <authorList>
            <person name="Schwarz E.M."/>
            <person name="Hu Y."/>
            <person name="Antoshechkin I."/>
            <person name="Miller M.M."/>
            <person name="Sternberg P.W."/>
            <person name="Aroian R.V."/>
        </authorList>
    </citation>
    <scope>NUCLEOTIDE SEQUENCE</scope>
    <source>
        <strain evidence="2">HY135</strain>
    </source>
</reference>
<keyword evidence="2" id="KW-1185">Reference proteome</keyword>
<comment type="caution">
    <text evidence="1">The sequence shown here is derived from an EMBL/GenBank/DDBJ whole genome shotgun (WGS) entry which is preliminary data.</text>
</comment>
<evidence type="ECO:0000313" key="1">
    <source>
        <dbReference type="EMBL" id="EYB80923.1"/>
    </source>
</evidence>
<name>A0A016RRG2_9BILA</name>
<protein>
    <submittedName>
        <fullName evidence="1">Uncharacterized protein</fullName>
    </submittedName>
</protein>
<evidence type="ECO:0000313" key="2">
    <source>
        <dbReference type="Proteomes" id="UP000024635"/>
    </source>
</evidence>
<gene>
    <name evidence="1" type="primary">Acey_s0396.g664</name>
    <name evidence="1" type="ORF">Y032_0396g664</name>
</gene>
<accession>A0A016RRG2</accession>
<dbReference type="Proteomes" id="UP000024635">
    <property type="component" value="Unassembled WGS sequence"/>
</dbReference>
<sequence>MFRLSYSDDLNKNVNLSWCALVALCGYCSEVLTDCVANIRSQAEHSAICLTGTRLVTYTHGTFLFFSETGSQEFVVISSTLK</sequence>